<feature type="coiled-coil region" evidence="7">
    <location>
        <begin position="310"/>
        <end position="337"/>
    </location>
</feature>
<protein>
    <submittedName>
        <fullName evidence="12">Methyl-accepting chemotaxis protein</fullName>
    </submittedName>
</protein>
<keyword evidence="3 9" id="KW-0472">Membrane</keyword>
<evidence type="ECO:0000256" key="1">
    <source>
        <dbReference type="ARBA" id="ARBA00004236"/>
    </source>
</evidence>
<dbReference type="Proteomes" id="UP001597262">
    <property type="component" value="Unassembled WGS sequence"/>
</dbReference>
<dbReference type="PANTHER" id="PTHR32089:SF112">
    <property type="entry name" value="LYSOZYME-LIKE PROTEIN-RELATED"/>
    <property type="match status" value="1"/>
</dbReference>
<dbReference type="InterPro" id="IPR003660">
    <property type="entry name" value="HAMP_dom"/>
</dbReference>
<dbReference type="EMBL" id="JBHTLM010000001">
    <property type="protein sequence ID" value="MFD1174949.1"/>
    <property type="molecule type" value="Genomic_DNA"/>
</dbReference>
<evidence type="ECO:0000259" key="11">
    <source>
        <dbReference type="PROSITE" id="PS50885"/>
    </source>
</evidence>
<evidence type="ECO:0000256" key="7">
    <source>
        <dbReference type="SAM" id="Coils"/>
    </source>
</evidence>
<accession>A0ABW3RR64</accession>
<evidence type="ECO:0000256" key="4">
    <source>
        <dbReference type="ARBA" id="ARBA00023224"/>
    </source>
</evidence>
<evidence type="ECO:0000259" key="10">
    <source>
        <dbReference type="PROSITE" id="PS50111"/>
    </source>
</evidence>
<feature type="transmembrane region" description="Helical" evidence="9">
    <location>
        <begin position="180"/>
        <end position="202"/>
    </location>
</feature>
<name>A0ABW3RR64_9BACL</name>
<dbReference type="Pfam" id="PF00015">
    <property type="entry name" value="MCPsignal"/>
    <property type="match status" value="1"/>
</dbReference>
<dbReference type="InterPro" id="IPR004089">
    <property type="entry name" value="MCPsignal_dom"/>
</dbReference>
<dbReference type="PROSITE" id="PS50885">
    <property type="entry name" value="HAMP"/>
    <property type="match status" value="1"/>
</dbReference>
<evidence type="ECO:0000313" key="12">
    <source>
        <dbReference type="EMBL" id="MFD1174949.1"/>
    </source>
</evidence>
<evidence type="ECO:0000256" key="9">
    <source>
        <dbReference type="SAM" id="Phobius"/>
    </source>
</evidence>
<dbReference type="RefSeq" id="WP_379315825.1">
    <property type="nucleotide sequence ID" value="NZ_JBHTLM010000001.1"/>
</dbReference>
<dbReference type="SUPFAM" id="SSF58104">
    <property type="entry name" value="Methyl-accepting chemotaxis protein (MCP) signaling domain"/>
    <property type="match status" value="1"/>
</dbReference>
<keyword evidence="2" id="KW-1003">Cell membrane</keyword>
<feature type="region of interest" description="Disordered" evidence="8">
    <location>
        <begin position="103"/>
        <end position="128"/>
    </location>
</feature>
<dbReference type="Gene3D" id="1.10.287.950">
    <property type="entry name" value="Methyl-accepting chemotaxis protein"/>
    <property type="match status" value="1"/>
</dbReference>
<evidence type="ECO:0000256" key="2">
    <source>
        <dbReference type="ARBA" id="ARBA00022475"/>
    </source>
</evidence>
<evidence type="ECO:0000256" key="8">
    <source>
        <dbReference type="SAM" id="MobiDB-lite"/>
    </source>
</evidence>
<proteinExistence type="inferred from homology"/>
<keyword evidence="4 6" id="KW-0807">Transducer</keyword>
<reference evidence="13" key="1">
    <citation type="journal article" date="2019" name="Int. J. Syst. Evol. Microbiol.">
        <title>The Global Catalogue of Microorganisms (GCM) 10K type strain sequencing project: providing services to taxonomists for standard genome sequencing and annotation.</title>
        <authorList>
            <consortium name="The Broad Institute Genomics Platform"/>
            <consortium name="The Broad Institute Genome Sequencing Center for Infectious Disease"/>
            <person name="Wu L."/>
            <person name="Ma J."/>
        </authorList>
    </citation>
    <scope>NUCLEOTIDE SEQUENCE [LARGE SCALE GENOMIC DNA]</scope>
    <source>
        <strain evidence="13">CCUG 59189</strain>
    </source>
</reference>
<dbReference type="Pfam" id="PF00672">
    <property type="entry name" value="HAMP"/>
    <property type="match status" value="1"/>
</dbReference>
<feature type="compositionally biased region" description="Low complexity" evidence="8">
    <location>
        <begin position="105"/>
        <end position="119"/>
    </location>
</feature>
<dbReference type="CDD" id="cd06225">
    <property type="entry name" value="HAMP"/>
    <property type="match status" value="1"/>
</dbReference>
<evidence type="ECO:0000256" key="5">
    <source>
        <dbReference type="ARBA" id="ARBA00029447"/>
    </source>
</evidence>
<keyword evidence="7" id="KW-0175">Coiled coil</keyword>
<keyword evidence="13" id="KW-1185">Reference proteome</keyword>
<keyword evidence="9" id="KW-0812">Transmembrane</keyword>
<evidence type="ECO:0000256" key="3">
    <source>
        <dbReference type="ARBA" id="ARBA00023136"/>
    </source>
</evidence>
<dbReference type="SMART" id="SM00283">
    <property type="entry name" value="MA"/>
    <property type="match status" value="1"/>
</dbReference>
<dbReference type="Gene3D" id="6.10.340.10">
    <property type="match status" value="1"/>
</dbReference>
<comment type="caution">
    <text evidence="12">The sequence shown here is derived from an EMBL/GenBank/DDBJ whole genome shotgun (WGS) entry which is preliminary data.</text>
</comment>
<comment type="similarity">
    <text evidence="5">Belongs to the methyl-accepting chemotaxis (MCP) protein family.</text>
</comment>
<gene>
    <name evidence="12" type="ORF">ACFQ3W_01330</name>
</gene>
<sequence>MLRSLTGRILAIIIVLITVCAVSFTVVSYYEIQKSVTRQMKSDGTTLVTNIKRDIIKDKISNPADLQKIFQTIKQESEGNITYISLSDVNSKVIVSDNCVAQQNGSGSSTDATASASKSKGGDVSDVVQKQQTKGSILKTSTGEKVYNISTDFTYNKELTGALNVGISLKSMYSEVQQSLIQTIVISLIILVFAVGIGIFMAGRMTKPLSHMSERIKAFAKGDFTAEFIHHRKDEIGAMSADLSHMQQTLGGMVNHIKSNANQVSTSSQKLATMINETSCSAEEISKATDAVAAGASDLANNSQEGLEKLNRLAGEIVRLSERADRMKESIEQTRNANHTSLSSMKNLQQAISDNAEVTSKIKEQVKDLSTKSEAITQITTVINAIATQTNLLALNAMIESARAGEQGRGFAVVAEEIRKLSEQTTDSIQGIEQIVQEVSCAIEKTQGYMEQGTEVIARTTAVSKETGKAFEMIDQSVGHIISEIHEMVEGVNQVNHDKNEVIGTIDSISSIAQETTASTEEISASIEQQLASMKEVSQFADELKSIASELHRLIGQFKLSQGEVA</sequence>
<comment type="subcellular location">
    <subcellularLocation>
        <location evidence="1">Cell membrane</location>
    </subcellularLocation>
</comment>
<dbReference type="PROSITE" id="PS50111">
    <property type="entry name" value="CHEMOTAXIS_TRANSDUC_2"/>
    <property type="match status" value="1"/>
</dbReference>
<evidence type="ECO:0000256" key="6">
    <source>
        <dbReference type="PROSITE-ProRule" id="PRU00284"/>
    </source>
</evidence>
<keyword evidence="9" id="KW-1133">Transmembrane helix</keyword>
<feature type="domain" description="HAMP" evidence="11">
    <location>
        <begin position="203"/>
        <end position="255"/>
    </location>
</feature>
<dbReference type="SMART" id="SM00304">
    <property type="entry name" value="HAMP"/>
    <property type="match status" value="1"/>
</dbReference>
<organism evidence="12 13">
    <name type="scientific">Paenibacillus puldeungensis</name>
    <dbReference type="NCBI Taxonomy" id="696536"/>
    <lineage>
        <taxon>Bacteria</taxon>
        <taxon>Bacillati</taxon>
        <taxon>Bacillota</taxon>
        <taxon>Bacilli</taxon>
        <taxon>Bacillales</taxon>
        <taxon>Paenibacillaceae</taxon>
        <taxon>Paenibacillus</taxon>
    </lineage>
</organism>
<evidence type="ECO:0000313" key="13">
    <source>
        <dbReference type="Proteomes" id="UP001597262"/>
    </source>
</evidence>
<dbReference type="PANTHER" id="PTHR32089">
    <property type="entry name" value="METHYL-ACCEPTING CHEMOTAXIS PROTEIN MCPB"/>
    <property type="match status" value="1"/>
</dbReference>
<feature type="domain" description="Methyl-accepting transducer" evidence="10">
    <location>
        <begin position="281"/>
        <end position="524"/>
    </location>
</feature>
<feature type="transmembrane region" description="Helical" evidence="9">
    <location>
        <begin position="9"/>
        <end position="30"/>
    </location>
</feature>